<evidence type="ECO:0000313" key="1">
    <source>
        <dbReference type="EMBL" id="EBS7983615.1"/>
    </source>
</evidence>
<organism evidence="1">
    <name type="scientific">Salmonella enterica</name>
    <name type="common">Salmonella choleraesuis</name>
    <dbReference type="NCBI Taxonomy" id="28901"/>
    <lineage>
        <taxon>Bacteria</taxon>
        <taxon>Pseudomonadati</taxon>
        <taxon>Pseudomonadota</taxon>
        <taxon>Gammaproteobacteria</taxon>
        <taxon>Enterobacterales</taxon>
        <taxon>Enterobacteriaceae</taxon>
        <taxon>Salmonella</taxon>
    </lineage>
</organism>
<accession>A0A5V0QBG5</accession>
<dbReference type="AlphaFoldDB" id="A0A5V0QBG5"/>
<reference evidence="1" key="1">
    <citation type="submission" date="2018-07" db="EMBL/GenBank/DDBJ databases">
        <authorList>
            <consortium name="PulseNet: The National Subtyping Network for Foodborne Disease Surveillance"/>
            <person name="Tarr C.L."/>
            <person name="Trees E."/>
            <person name="Katz L.S."/>
            <person name="Carleton-Romer H.A."/>
            <person name="Stroika S."/>
            <person name="Kucerova Z."/>
            <person name="Roache K.F."/>
            <person name="Sabol A.L."/>
            <person name="Besser J."/>
            <person name="Gerner-Smidt P."/>
        </authorList>
    </citation>
    <scope>NUCLEOTIDE SEQUENCE</scope>
    <source>
        <strain evidence="1">PNUSAS015592</strain>
    </source>
</reference>
<proteinExistence type="predicted"/>
<protein>
    <submittedName>
        <fullName evidence="1">Uncharacterized protein</fullName>
    </submittedName>
</protein>
<name>A0A5V0QBG5_SALER</name>
<dbReference type="EMBL" id="AAGWQQ010000046">
    <property type="protein sequence ID" value="EBS7983615.1"/>
    <property type="molecule type" value="Genomic_DNA"/>
</dbReference>
<gene>
    <name evidence="1" type="ORF">CEJ09_17505</name>
</gene>
<comment type="caution">
    <text evidence="1">The sequence shown here is derived from an EMBL/GenBank/DDBJ whole genome shotgun (WGS) entry which is preliminary data.</text>
</comment>
<sequence length="74" mass="8071">MTPAPVIQEATKPPVSMVTVLPRPPAPSRYVSPTGGLSPEALLRHASDYGAWCQGNANKLEALKKWFWPEGKDK</sequence>